<feature type="transmembrane region" description="Helical" evidence="10">
    <location>
        <begin position="102"/>
        <end position="120"/>
    </location>
</feature>
<dbReference type="InterPro" id="IPR036890">
    <property type="entry name" value="HATPase_C_sf"/>
</dbReference>
<dbReference type="EMBL" id="JAKKFD010000044">
    <property type="protein sequence ID" value="MCG5446027.1"/>
    <property type="molecule type" value="Genomic_DNA"/>
</dbReference>
<feature type="transmembrane region" description="Helical" evidence="10">
    <location>
        <begin position="126"/>
        <end position="144"/>
    </location>
</feature>
<feature type="transmembrane region" description="Helical" evidence="10">
    <location>
        <begin position="45"/>
        <end position="61"/>
    </location>
</feature>
<dbReference type="Proteomes" id="UP001201629">
    <property type="component" value="Unassembled WGS sequence"/>
</dbReference>
<dbReference type="Pfam" id="PF07730">
    <property type="entry name" value="HisKA_3"/>
    <property type="match status" value="1"/>
</dbReference>
<dbReference type="PANTHER" id="PTHR24421">
    <property type="entry name" value="NITRATE/NITRITE SENSOR PROTEIN NARX-RELATED"/>
    <property type="match status" value="1"/>
</dbReference>
<feature type="domain" description="Signal transduction histidine kinase subgroup 3 dimerisation and phosphoacceptor" evidence="12">
    <location>
        <begin position="174"/>
        <end position="237"/>
    </location>
</feature>
<feature type="transmembrane region" description="Helical" evidence="10">
    <location>
        <begin position="67"/>
        <end position="95"/>
    </location>
</feature>
<sequence>MSAVDRRKVPPLAVDVLLVVVAAAAGVAREVAFPSAGSRHLPAPVWFYAAVQVGAAATLLLRQRRPYPMALVIAGVSLLVPASAVFFVPYAVIVLGRDRRRSWAVIAVLGVCWLLGARLWTVDDPFSGPALLAISALLGLYVSARRRLVAELLDRAERAERERLLLAEQARSDERLRIAGEMHDVVTHRINLMVLHAGALGTSTTDPAVRGAAEELRTTGCQALAELRDLVGVLRHGDPSTTRVAAEDPAAEGDLNDLVTDSRAVGLPVRLDEEGDLSVLAPAVRRTLFRVVQESLTNVHKHAPGSQVTVSVRYQPDLVRATVTNDRPDRAPDPDLAAAGGGSGLAGLRSRVDVLGGTLAAAATPEGGFAVRATLPGYLPTTATR</sequence>
<dbReference type="EC" id="2.7.13.3" evidence="2"/>
<gene>
    <name evidence="13" type="ORF">NIE79_004591</name>
</gene>
<keyword evidence="14" id="KW-1185">Reference proteome</keyword>
<evidence type="ECO:0000256" key="9">
    <source>
        <dbReference type="SAM" id="Coils"/>
    </source>
</evidence>
<evidence type="ECO:0000259" key="12">
    <source>
        <dbReference type="Pfam" id="PF07730"/>
    </source>
</evidence>
<keyword evidence="3" id="KW-0597">Phosphoprotein</keyword>
<evidence type="ECO:0000256" key="4">
    <source>
        <dbReference type="ARBA" id="ARBA00022679"/>
    </source>
</evidence>
<keyword evidence="10" id="KW-1133">Transmembrane helix</keyword>
<evidence type="ECO:0000256" key="3">
    <source>
        <dbReference type="ARBA" id="ARBA00022553"/>
    </source>
</evidence>
<feature type="transmembrane region" description="Helical" evidence="10">
    <location>
        <begin position="12"/>
        <end position="33"/>
    </location>
</feature>
<evidence type="ECO:0000313" key="14">
    <source>
        <dbReference type="Proteomes" id="UP001201629"/>
    </source>
</evidence>
<feature type="domain" description="Histidine kinase/HSP90-like ATPase" evidence="11">
    <location>
        <begin position="285"/>
        <end position="376"/>
    </location>
</feature>
<dbReference type="GO" id="GO:0016301">
    <property type="term" value="F:kinase activity"/>
    <property type="evidence" value="ECO:0007669"/>
    <property type="project" value="UniProtKB-KW"/>
</dbReference>
<dbReference type="Gene3D" id="1.20.5.1930">
    <property type="match status" value="1"/>
</dbReference>
<evidence type="ECO:0000256" key="8">
    <source>
        <dbReference type="ARBA" id="ARBA00023012"/>
    </source>
</evidence>
<comment type="catalytic activity">
    <reaction evidence="1">
        <text>ATP + protein L-histidine = ADP + protein N-phospho-L-histidine.</text>
        <dbReference type="EC" id="2.7.13.3"/>
    </reaction>
</comment>
<accession>A0ABS9N7T5</accession>
<keyword evidence="6 13" id="KW-0418">Kinase</keyword>
<reference evidence="13 14" key="1">
    <citation type="submission" date="2022-01" db="EMBL/GenBank/DDBJ databases">
        <authorList>
            <person name="Riesco R."/>
            <person name="Trujillo M.E."/>
        </authorList>
    </citation>
    <scope>NUCLEOTIDE SEQUENCE [LARGE SCALE GENOMIC DNA]</scope>
    <source>
        <strain evidence="13 14">NIE79</strain>
    </source>
</reference>
<keyword evidence="10" id="KW-0812">Transmembrane</keyword>
<dbReference type="Pfam" id="PF02518">
    <property type="entry name" value="HATPase_c"/>
    <property type="match status" value="1"/>
</dbReference>
<keyword evidence="5" id="KW-0547">Nucleotide-binding</keyword>
<protein>
    <recommendedName>
        <fullName evidence="2">histidine kinase</fullName>
        <ecNumber evidence="2">2.7.13.3</ecNumber>
    </recommendedName>
</protein>
<keyword evidence="7" id="KW-0067">ATP-binding</keyword>
<keyword evidence="10" id="KW-0472">Membrane</keyword>
<keyword evidence="4" id="KW-0808">Transferase</keyword>
<proteinExistence type="predicted"/>
<evidence type="ECO:0000259" key="11">
    <source>
        <dbReference type="Pfam" id="PF02518"/>
    </source>
</evidence>
<dbReference type="CDD" id="cd16917">
    <property type="entry name" value="HATPase_UhpB-NarQ-NarX-like"/>
    <property type="match status" value="1"/>
</dbReference>
<feature type="coiled-coil region" evidence="9">
    <location>
        <begin position="142"/>
        <end position="169"/>
    </location>
</feature>
<evidence type="ECO:0000256" key="10">
    <source>
        <dbReference type="SAM" id="Phobius"/>
    </source>
</evidence>
<keyword evidence="8" id="KW-0902">Two-component regulatory system</keyword>
<evidence type="ECO:0000256" key="6">
    <source>
        <dbReference type="ARBA" id="ARBA00022777"/>
    </source>
</evidence>
<evidence type="ECO:0000313" key="13">
    <source>
        <dbReference type="EMBL" id="MCG5446027.1"/>
    </source>
</evidence>
<evidence type="ECO:0000256" key="5">
    <source>
        <dbReference type="ARBA" id="ARBA00022741"/>
    </source>
</evidence>
<organism evidence="13 14">
    <name type="scientific">Micromonospora trifolii</name>
    <dbReference type="NCBI Taxonomy" id="2911208"/>
    <lineage>
        <taxon>Bacteria</taxon>
        <taxon>Bacillati</taxon>
        <taxon>Actinomycetota</taxon>
        <taxon>Actinomycetes</taxon>
        <taxon>Micromonosporales</taxon>
        <taxon>Micromonosporaceae</taxon>
        <taxon>Micromonospora</taxon>
    </lineage>
</organism>
<dbReference type="Gene3D" id="3.30.565.10">
    <property type="entry name" value="Histidine kinase-like ATPase, C-terminal domain"/>
    <property type="match status" value="1"/>
</dbReference>
<name>A0ABS9N7T5_9ACTN</name>
<dbReference type="RefSeq" id="WP_238680965.1">
    <property type="nucleotide sequence ID" value="NZ_JAKKFD010000044.1"/>
</dbReference>
<dbReference type="InterPro" id="IPR003594">
    <property type="entry name" value="HATPase_dom"/>
</dbReference>
<evidence type="ECO:0000256" key="2">
    <source>
        <dbReference type="ARBA" id="ARBA00012438"/>
    </source>
</evidence>
<evidence type="ECO:0000256" key="7">
    <source>
        <dbReference type="ARBA" id="ARBA00022840"/>
    </source>
</evidence>
<dbReference type="SUPFAM" id="SSF55874">
    <property type="entry name" value="ATPase domain of HSP90 chaperone/DNA topoisomerase II/histidine kinase"/>
    <property type="match status" value="1"/>
</dbReference>
<dbReference type="InterPro" id="IPR050482">
    <property type="entry name" value="Sensor_HK_TwoCompSys"/>
</dbReference>
<dbReference type="PANTHER" id="PTHR24421:SF10">
    <property type="entry name" value="NITRATE_NITRITE SENSOR PROTEIN NARQ"/>
    <property type="match status" value="1"/>
</dbReference>
<evidence type="ECO:0000256" key="1">
    <source>
        <dbReference type="ARBA" id="ARBA00000085"/>
    </source>
</evidence>
<keyword evidence="9" id="KW-0175">Coiled coil</keyword>
<comment type="caution">
    <text evidence="13">The sequence shown here is derived from an EMBL/GenBank/DDBJ whole genome shotgun (WGS) entry which is preliminary data.</text>
</comment>
<dbReference type="InterPro" id="IPR011712">
    <property type="entry name" value="Sig_transdc_His_kin_sub3_dim/P"/>
</dbReference>